<keyword evidence="7" id="KW-1185">Reference proteome</keyword>
<proteinExistence type="inferred from homology"/>
<dbReference type="InterPro" id="IPR038765">
    <property type="entry name" value="Papain-like_cys_pep_sf"/>
</dbReference>
<organism evidence="6 7">
    <name type="scientific">Microthlaspi erraticum</name>
    <dbReference type="NCBI Taxonomy" id="1685480"/>
    <lineage>
        <taxon>Eukaryota</taxon>
        <taxon>Viridiplantae</taxon>
        <taxon>Streptophyta</taxon>
        <taxon>Embryophyta</taxon>
        <taxon>Tracheophyta</taxon>
        <taxon>Spermatophyta</taxon>
        <taxon>Magnoliopsida</taxon>
        <taxon>eudicotyledons</taxon>
        <taxon>Gunneridae</taxon>
        <taxon>Pentapetalae</taxon>
        <taxon>rosids</taxon>
        <taxon>malvids</taxon>
        <taxon>Brassicales</taxon>
        <taxon>Brassicaceae</taxon>
        <taxon>Coluteocarpeae</taxon>
        <taxon>Microthlaspi</taxon>
    </lineage>
</organism>
<dbReference type="AlphaFoldDB" id="A0A6D2KCG2"/>
<comment type="similarity">
    <text evidence="1">Belongs to the peptidase C48 family.</text>
</comment>
<dbReference type="GO" id="GO:0006508">
    <property type="term" value="P:proteolysis"/>
    <property type="evidence" value="ECO:0007669"/>
    <property type="project" value="UniProtKB-KW"/>
</dbReference>
<evidence type="ECO:0000313" key="7">
    <source>
        <dbReference type="Proteomes" id="UP000467841"/>
    </source>
</evidence>
<dbReference type="PROSITE" id="PS50600">
    <property type="entry name" value="ULP_PROTEASE"/>
    <property type="match status" value="1"/>
</dbReference>
<gene>
    <name evidence="6" type="ORF">MERR_LOCUS36757</name>
</gene>
<evidence type="ECO:0000256" key="4">
    <source>
        <dbReference type="ARBA" id="ARBA00022807"/>
    </source>
</evidence>
<dbReference type="GO" id="GO:0016929">
    <property type="term" value="F:deSUMOylase activity"/>
    <property type="evidence" value="ECO:0007669"/>
    <property type="project" value="TreeGrafter"/>
</dbReference>
<reference evidence="6" key="1">
    <citation type="submission" date="2020-01" db="EMBL/GenBank/DDBJ databases">
        <authorList>
            <person name="Mishra B."/>
        </authorList>
    </citation>
    <scope>NUCLEOTIDE SEQUENCE [LARGE SCALE GENOMIC DNA]</scope>
</reference>
<dbReference type="Pfam" id="PF02902">
    <property type="entry name" value="Peptidase_C48"/>
    <property type="match status" value="1"/>
</dbReference>
<dbReference type="Proteomes" id="UP000467841">
    <property type="component" value="Unassembled WGS sequence"/>
</dbReference>
<dbReference type="InterPro" id="IPR003653">
    <property type="entry name" value="Peptidase_C48_C"/>
</dbReference>
<feature type="domain" description="Ubiquitin-like protease family profile" evidence="5">
    <location>
        <begin position="185"/>
        <end position="388"/>
    </location>
</feature>
<evidence type="ECO:0000313" key="6">
    <source>
        <dbReference type="EMBL" id="CAA7049522.1"/>
    </source>
</evidence>
<evidence type="ECO:0000256" key="3">
    <source>
        <dbReference type="ARBA" id="ARBA00022801"/>
    </source>
</evidence>
<protein>
    <recommendedName>
        <fullName evidence="5">Ubiquitin-like protease family profile domain-containing protein</fullName>
    </recommendedName>
</protein>
<dbReference type="EMBL" id="CACVBM020001418">
    <property type="protein sequence ID" value="CAA7049522.1"/>
    <property type="molecule type" value="Genomic_DNA"/>
</dbReference>
<keyword evidence="4" id="KW-0788">Thiol protease</keyword>
<name>A0A6D2KCG2_9BRAS</name>
<comment type="caution">
    <text evidence="6">The sequence shown here is derived from an EMBL/GenBank/DDBJ whole genome shotgun (WGS) entry which is preliminary data.</text>
</comment>
<accession>A0A6D2KCG2</accession>
<dbReference type="Gene3D" id="3.40.395.10">
    <property type="entry name" value="Adenoviral Proteinase, Chain A"/>
    <property type="match status" value="1"/>
</dbReference>
<evidence type="ECO:0000256" key="1">
    <source>
        <dbReference type="ARBA" id="ARBA00005234"/>
    </source>
</evidence>
<evidence type="ECO:0000259" key="5">
    <source>
        <dbReference type="PROSITE" id="PS50600"/>
    </source>
</evidence>
<keyword evidence="2" id="KW-0645">Protease</keyword>
<sequence length="423" mass="48425">MMAAFEKELKKLQGKNVVDISEEGDNSNINEDDEVSSNPTWIVKMKATSEDELPTQCVVKNDKKARKNLVQLRRTPIKKIDIQVPTLLDTASGETWPDPIQRKIFKGVDASLDEIAEAAKKRLTKLAPSQQFPFVGNSTVKRIITGVTPSVAIYDPFAVEDDKKLQNLLHFQLDSEEKPDKTNTHSVEFYNVITTPRREWPTTTYGWLTSGHMWSAMQMFYQRSQRVPTPYRSQRIVFLDQYLVNKFVTDYGSFTAKKWTVPDYYKAAFLGKYPSTAATNRTWLHDVDNLYACYHLSGNHWVALDIDLGKETIHVYDSIMGLTEDDKEIKKHCRPFAKLLPVILSAMVPSYVRKKSEKQFDVKRLKHVPQNKNPGDCGVYTIKYIECLALGWNFDALHDGNIPQLRRKLAADVFDEVGLPQRS</sequence>
<dbReference type="GO" id="GO:0005634">
    <property type="term" value="C:nucleus"/>
    <property type="evidence" value="ECO:0007669"/>
    <property type="project" value="TreeGrafter"/>
</dbReference>
<dbReference type="PANTHER" id="PTHR12606">
    <property type="entry name" value="SENTRIN/SUMO-SPECIFIC PROTEASE"/>
    <property type="match status" value="1"/>
</dbReference>
<dbReference type="GO" id="GO:0016926">
    <property type="term" value="P:protein desumoylation"/>
    <property type="evidence" value="ECO:0007669"/>
    <property type="project" value="TreeGrafter"/>
</dbReference>
<dbReference type="SUPFAM" id="SSF54001">
    <property type="entry name" value="Cysteine proteinases"/>
    <property type="match status" value="1"/>
</dbReference>
<dbReference type="OrthoDB" id="1024009at2759"/>
<dbReference type="PANTHER" id="PTHR12606:SF136">
    <property type="entry name" value="ULP1 PROTEASE FAMILY PROTEIN"/>
    <property type="match status" value="1"/>
</dbReference>
<keyword evidence="3" id="KW-0378">Hydrolase</keyword>
<evidence type="ECO:0000256" key="2">
    <source>
        <dbReference type="ARBA" id="ARBA00022670"/>
    </source>
</evidence>